<protein>
    <submittedName>
        <fullName evidence="1">Uncharacterized protein</fullName>
    </submittedName>
</protein>
<dbReference type="OrthoDB" id="3547628at2759"/>
<organism evidence="1 2">
    <name type="scientific">Sclerotinia nivalis</name>
    <dbReference type="NCBI Taxonomy" id="352851"/>
    <lineage>
        <taxon>Eukaryota</taxon>
        <taxon>Fungi</taxon>
        <taxon>Dikarya</taxon>
        <taxon>Ascomycota</taxon>
        <taxon>Pezizomycotina</taxon>
        <taxon>Leotiomycetes</taxon>
        <taxon>Helotiales</taxon>
        <taxon>Sclerotiniaceae</taxon>
        <taxon>Sclerotinia</taxon>
    </lineage>
</organism>
<dbReference type="EMBL" id="JAPEIS010000005">
    <property type="protein sequence ID" value="KAJ8066531.1"/>
    <property type="molecule type" value="Genomic_DNA"/>
</dbReference>
<accession>A0A9X0APE9</accession>
<gene>
    <name evidence="1" type="ORF">OCU04_005587</name>
</gene>
<proteinExistence type="predicted"/>
<comment type="caution">
    <text evidence="1">The sequence shown here is derived from an EMBL/GenBank/DDBJ whole genome shotgun (WGS) entry which is preliminary data.</text>
</comment>
<evidence type="ECO:0000313" key="1">
    <source>
        <dbReference type="EMBL" id="KAJ8066531.1"/>
    </source>
</evidence>
<name>A0A9X0APE9_9HELO</name>
<sequence>MIQGYLNTIPTSGSHTALVVDLKNAFVELKGISDTQLDAIIQSGKFCLAEYPYLNITGCPDIDR</sequence>
<evidence type="ECO:0000313" key="2">
    <source>
        <dbReference type="Proteomes" id="UP001152300"/>
    </source>
</evidence>
<keyword evidence="2" id="KW-1185">Reference proteome</keyword>
<dbReference type="AlphaFoldDB" id="A0A9X0APE9"/>
<reference evidence="1" key="1">
    <citation type="submission" date="2022-11" db="EMBL/GenBank/DDBJ databases">
        <title>Genome Resource of Sclerotinia nivalis Strain SnTB1, a Plant Pathogen Isolated from American Ginseng.</title>
        <authorList>
            <person name="Fan S."/>
        </authorList>
    </citation>
    <scope>NUCLEOTIDE SEQUENCE</scope>
    <source>
        <strain evidence="1">SnTB1</strain>
    </source>
</reference>
<dbReference type="Proteomes" id="UP001152300">
    <property type="component" value="Unassembled WGS sequence"/>
</dbReference>